<dbReference type="EMBL" id="ML994709">
    <property type="protein sequence ID" value="KAF2176447.1"/>
    <property type="molecule type" value="Genomic_DNA"/>
</dbReference>
<evidence type="ECO:0008006" key="3">
    <source>
        <dbReference type="Google" id="ProtNLM"/>
    </source>
</evidence>
<gene>
    <name evidence="1" type="ORF">K469DRAFT_607309</name>
</gene>
<dbReference type="SUPFAM" id="SSF52540">
    <property type="entry name" value="P-loop containing nucleoside triphosphate hydrolases"/>
    <property type="match status" value="1"/>
</dbReference>
<dbReference type="Proteomes" id="UP000800200">
    <property type="component" value="Unassembled WGS sequence"/>
</dbReference>
<reference evidence="1" key="1">
    <citation type="journal article" date="2020" name="Stud. Mycol.">
        <title>101 Dothideomycetes genomes: a test case for predicting lifestyles and emergence of pathogens.</title>
        <authorList>
            <person name="Haridas S."/>
            <person name="Albert R."/>
            <person name="Binder M."/>
            <person name="Bloem J."/>
            <person name="Labutti K."/>
            <person name="Salamov A."/>
            <person name="Andreopoulos B."/>
            <person name="Baker S."/>
            <person name="Barry K."/>
            <person name="Bills G."/>
            <person name="Bluhm B."/>
            <person name="Cannon C."/>
            <person name="Castanera R."/>
            <person name="Culley D."/>
            <person name="Daum C."/>
            <person name="Ezra D."/>
            <person name="Gonzalez J."/>
            <person name="Henrissat B."/>
            <person name="Kuo A."/>
            <person name="Liang C."/>
            <person name="Lipzen A."/>
            <person name="Lutzoni F."/>
            <person name="Magnuson J."/>
            <person name="Mondo S."/>
            <person name="Nolan M."/>
            <person name="Ohm R."/>
            <person name="Pangilinan J."/>
            <person name="Park H.-J."/>
            <person name="Ramirez L."/>
            <person name="Alfaro M."/>
            <person name="Sun H."/>
            <person name="Tritt A."/>
            <person name="Yoshinaga Y."/>
            <person name="Zwiers L.-H."/>
            <person name="Turgeon B."/>
            <person name="Goodwin S."/>
            <person name="Spatafora J."/>
            <person name="Crous P."/>
            <person name="Grigoriev I."/>
        </authorList>
    </citation>
    <scope>NUCLEOTIDE SEQUENCE</scope>
    <source>
        <strain evidence="1">CBS 207.26</strain>
    </source>
</reference>
<protein>
    <recommendedName>
        <fullName evidence="3">G domain-containing protein</fullName>
    </recommendedName>
</protein>
<organism evidence="1 2">
    <name type="scientific">Zopfia rhizophila CBS 207.26</name>
    <dbReference type="NCBI Taxonomy" id="1314779"/>
    <lineage>
        <taxon>Eukaryota</taxon>
        <taxon>Fungi</taxon>
        <taxon>Dikarya</taxon>
        <taxon>Ascomycota</taxon>
        <taxon>Pezizomycotina</taxon>
        <taxon>Dothideomycetes</taxon>
        <taxon>Dothideomycetes incertae sedis</taxon>
        <taxon>Zopfiaceae</taxon>
        <taxon>Zopfia</taxon>
    </lineage>
</organism>
<dbReference type="AlphaFoldDB" id="A0A6A6DAE4"/>
<keyword evidence="2" id="KW-1185">Reference proteome</keyword>
<evidence type="ECO:0000313" key="2">
    <source>
        <dbReference type="Proteomes" id="UP000800200"/>
    </source>
</evidence>
<dbReference type="InterPro" id="IPR027417">
    <property type="entry name" value="P-loop_NTPase"/>
</dbReference>
<proteinExistence type="predicted"/>
<evidence type="ECO:0000313" key="1">
    <source>
        <dbReference type="EMBL" id="KAF2176447.1"/>
    </source>
</evidence>
<dbReference type="Gene3D" id="3.40.50.300">
    <property type="entry name" value="P-loop containing nucleotide triphosphate hydrolases"/>
    <property type="match status" value="1"/>
</dbReference>
<name>A0A6A6DAE4_9PEZI</name>
<dbReference type="OrthoDB" id="59699at2759"/>
<accession>A0A6A6DAE4</accession>
<sequence>MSPHGTWGRKRWSDDPDQEDYENECRRFRICIIGKAGVGKTTLLSKVFGIDESEAGVVNQDEAVRSGGGRHNIYDAIVDENRNSALVIHDSCGFETGEENNLETVKRFIDYRNRKPSLPEQLHCIW</sequence>